<feature type="compositionally biased region" description="Pro residues" evidence="1">
    <location>
        <begin position="38"/>
        <end position="47"/>
    </location>
</feature>
<feature type="region of interest" description="Disordered" evidence="1">
    <location>
        <begin position="1"/>
        <end position="73"/>
    </location>
</feature>
<name>A0A8J5VEX7_ZIZPA</name>
<dbReference type="Proteomes" id="UP000729402">
    <property type="component" value="Unassembled WGS sequence"/>
</dbReference>
<feature type="compositionally biased region" description="Low complexity" evidence="1">
    <location>
        <begin position="1"/>
        <end position="10"/>
    </location>
</feature>
<protein>
    <submittedName>
        <fullName evidence="2">Uncharacterized protein</fullName>
    </submittedName>
</protein>
<dbReference type="EMBL" id="JAAALK010000285">
    <property type="protein sequence ID" value="KAG8063975.1"/>
    <property type="molecule type" value="Genomic_DNA"/>
</dbReference>
<comment type="caution">
    <text evidence="2">The sequence shown here is derived from an EMBL/GenBank/DDBJ whole genome shotgun (WGS) entry which is preliminary data.</text>
</comment>
<evidence type="ECO:0000313" key="3">
    <source>
        <dbReference type="Proteomes" id="UP000729402"/>
    </source>
</evidence>
<evidence type="ECO:0000256" key="1">
    <source>
        <dbReference type="SAM" id="MobiDB-lite"/>
    </source>
</evidence>
<reference evidence="2" key="1">
    <citation type="journal article" date="2021" name="bioRxiv">
        <title>Whole Genome Assembly and Annotation of Northern Wild Rice, Zizania palustris L., Supports a Whole Genome Duplication in the Zizania Genus.</title>
        <authorList>
            <person name="Haas M."/>
            <person name="Kono T."/>
            <person name="Macchietto M."/>
            <person name="Millas R."/>
            <person name="McGilp L."/>
            <person name="Shao M."/>
            <person name="Duquette J."/>
            <person name="Hirsch C.N."/>
            <person name="Kimball J."/>
        </authorList>
    </citation>
    <scope>NUCLEOTIDE SEQUENCE</scope>
    <source>
        <tissue evidence="2">Fresh leaf tissue</tissue>
    </source>
</reference>
<feature type="compositionally biased region" description="Basic and acidic residues" evidence="1">
    <location>
        <begin position="62"/>
        <end position="73"/>
    </location>
</feature>
<reference evidence="2" key="2">
    <citation type="submission" date="2021-02" db="EMBL/GenBank/DDBJ databases">
        <authorList>
            <person name="Kimball J.A."/>
            <person name="Haas M.W."/>
            <person name="Macchietto M."/>
            <person name="Kono T."/>
            <person name="Duquette J."/>
            <person name="Shao M."/>
        </authorList>
    </citation>
    <scope>NUCLEOTIDE SEQUENCE</scope>
    <source>
        <tissue evidence="2">Fresh leaf tissue</tissue>
    </source>
</reference>
<dbReference type="AlphaFoldDB" id="A0A8J5VEX7"/>
<evidence type="ECO:0000313" key="2">
    <source>
        <dbReference type="EMBL" id="KAG8063975.1"/>
    </source>
</evidence>
<feature type="region of interest" description="Disordered" evidence="1">
    <location>
        <begin position="78"/>
        <end position="97"/>
    </location>
</feature>
<keyword evidence="3" id="KW-1185">Reference proteome</keyword>
<proteinExistence type="predicted"/>
<sequence length="113" mass="12611">MGCGPTRQLPPQSPRLPRRGRYIPNPATLAASSLPTTPRAPRPPPPARLRDSTSRRRKASRRLTDRARADAARCRRVARKGGPGFERRRLDDEQEGRAISSISCTSVHRKSSY</sequence>
<accession>A0A8J5VEX7</accession>
<gene>
    <name evidence="2" type="ORF">GUJ93_ZPchr0004g40035</name>
</gene>
<organism evidence="2 3">
    <name type="scientific">Zizania palustris</name>
    <name type="common">Northern wild rice</name>
    <dbReference type="NCBI Taxonomy" id="103762"/>
    <lineage>
        <taxon>Eukaryota</taxon>
        <taxon>Viridiplantae</taxon>
        <taxon>Streptophyta</taxon>
        <taxon>Embryophyta</taxon>
        <taxon>Tracheophyta</taxon>
        <taxon>Spermatophyta</taxon>
        <taxon>Magnoliopsida</taxon>
        <taxon>Liliopsida</taxon>
        <taxon>Poales</taxon>
        <taxon>Poaceae</taxon>
        <taxon>BOP clade</taxon>
        <taxon>Oryzoideae</taxon>
        <taxon>Oryzeae</taxon>
        <taxon>Zizaniinae</taxon>
        <taxon>Zizania</taxon>
    </lineage>
</organism>